<dbReference type="PANTHER" id="PTHR44858:SF1">
    <property type="entry name" value="UDP-N-ACETYLGLUCOSAMINE--PEPTIDE N-ACETYLGLUCOSAMINYLTRANSFERASE SPINDLY-RELATED"/>
    <property type="match status" value="1"/>
</dbReference>
<keyword evidence="1" id="KW-0677">Repeat</keyword>
<dbReference type="PROSITE" id="PS50005">
    <property type="entry name" value="TPR"/>
    <property type="match status" value="1"/>
</dbReference>
<dbReference type="SMART" id="SM00028">
    <property type="entry name" value="TPR"/>
    <property type="match status" value="2"/>
</dbReference>
<dbReference type="InterPro" id="IPR050498">
    <property type="entry name" value="Ycf3"/>
</dbReference>
<evidence type="ECO:0000256" key="2">
    <source>
        <dbReference type="ARBA" id="ARBA00022803"/>
    </source>
</evidence>
<dbReference type="SUPFAM" id="SSF48452">
    <property type="entry name" value="TPR-like"/>
    <property type="match status" value="1"/>
</dbReference>
<dbReference type="EMBL" id="JADQBC010000048">
    <property type="protein sequence ID" value="MBR8827943.1"/>
    <property type="molecule type" value="Genomic_DNA"/>
</dbReference>
<dbReference type="Pfam" id="PF07719">
    <property type="entry name" value="TPR_2"/>
    <property type="match status" value="1"/>
</dbReference>
<evidence type="ECO:0000256" key="3">
    <source>
        <dbReference type="PROSITE-ProRule" id="PRU00339"/>
    </source>
</evidence>
<dbReference type="InterPro" id="IPR019734">
    <property type="entry name" value="TPR_rpt"/>
</dbReference>
<dbReference type="PANTHER" id="PTHR44858">
    <property type="entry name" value="TETRATRICOPEPTIDE REPEAT PROTEIN 6"/>
    <property type="match status" value="1"/>
</dbReference>
<protein>
    <submittedName>
        <fullName evidence="5">Tetratricopeptide repeat protein</fullName>
    </submittedName>
</protein>
<comment type="caution">
    <text evidence="5">The sequence shown here is derived from an EMBL/GenBank/DDBJ whole genome shotgun (WGS) entry which is preliminary data.</text>
</comment>
<accession>A0A941GVC1</accession>
<dbReference type="InterPro" id="IPR011990">
    <property type="entry name" value="TPR-like_helical_dom_sf"/>
</dbReference>
<proteinExistence type="predicted"/>
<feature type="coiled-coil region" evidence="4">
    <location>
        <begin position="107"/>
        <end position="144"/>
    </location>
</feature>
<keyword evidence="4" id="KW-0175">Coiled coil</keyword>
<evidence type="ECO:0000313" key="6">
    <source>
        <dbReference type="Proteomes" id="UP000767446"/>
    </source>
</evidence>
<feature type="repeat" description="TPR" evidence="3">
    <location>
        <begin position="155"/>
        <end position="188"/>
    </location>
</feature>
<sequence length="262" mass="29572">MENQGKHWLDKAEMVGVVVAGVGAIAAPLTQQIALASIPLAATVALNLVNRRRLLALLTEQIGQNQRESVEQLQELIARNKTESNAIIEENKNHFVNQITAVQQGLTLDLSKSKQELQENLHKLETQQKNIEEMVGNLRDIENLSQALRVNPDSAEFYYQRGVRHQRLGDKQGAIEDFTEAIRLNSKYAEAYHNRGILSIDIGEKKRAVDDLRKAAKLYFEQGEIESYQQARELSYNVHDLRKDMDLKQLLVGGLFSSVNSN</sequence>
<dbReference type="Pfam" id="PF13181">
    <property type="entry name" value="TPR_8"/>
    <property type="match status" value="1"/>
</dbReference>
<dbReference type="InterPro" id="IPR013105">
    <property type="entry name" value="TPR_2"/>
</dbReference>
<reference evidence="5" key="1">
    <citation type="submission" date="2021-02" db="EMBL/GenBank/DDBJ databases">
        <title>Metagenome analyses of Stigonema ocellatum DSM 106950, Chlorogloea purpurea SAG 13.99 and Gomphosphaeria aponina DSM 107014.</title>
        <authorList>
            <person name="Marter P."/>
            <person name="Huang S."/>
        </authorList>
    </citation>
    <scope>NUCLEOTIDE SEQUENCE</scope>
    <source>
        <strain evidence="5">JP213</strain>
    </source>
</reference>
<evidence type="ECO:0000256" key="4">
    <source>
        <dbReference type="SAM" id="Coils"/>
    </source>
</evidence>
<dbReference type="AlphaFoldDB" id="A0A941GVC1"/>
<name>A0A941GVC1_9CHRO</name>
<organism evidence="5 6">
    <name type="scientific">Gomphosphaeria aponina SAG 52.96 = DSM 107014</name>
    <dbReference type="NCBI Taxonomy" id="1521640"/>
    <lineage>
        <taxon>Bacteria</taxon>
        <taxon>Bacillati</taxon>
        <taxon>Cyanobacteriota</taxon>
        <taxon>Cyanophyceae</taxon>
        <taxon>Oscillatoriophycideae</taxon>
        <taxon>Chroococcales</taxon>
        <taxon>Gomphosphaeriaceae</taxon>
        <taxon>Gomphosphaeria</taxon>
    </lineage>
</organism>
<dbReference type="Proteomes" id="UP000767446">
    <property type="component" value="Unassembled WGS sequence"/>
</dbReference>
<dbReference type="Gene3D" id="1.25.40.10">
    <property type="entry name" value="Tetratricopeptide repeat domain"/>
    <property type="match status" value="1"/>
</dbReference>
<evidence type="ECO:0000256" key="1">
    <source>
        <dbReference type="ARBA" id="ARBA00022737"/>
    </source>
</evidence>
<evidence type="ECO:0000313" key="5">
    <source>
        <dbReference type="EMBL" id="MBR8827943.1"/>
    </source>
</evidence>
<keyword evidence="2 3" id="KW-0802">TPR repeat</keyword>
<gene>
    <name evidence="5" type="ORF">DSM107014_08575</name>
</gene>